<dbReference type="EMBL" id="GBRH01191359">
    <property type="protein sequence ID" value="JAE06537.1"/>
    <property type="molecule type" value="Transcribed_RNA"/>
</dbReference>
<protein>
    <submittedName>
        <fullName evidence="1">Uncharacterized protein</fullName>
    </submittedName>
</protein>
<dbReference type="AlphaFoldDB" id="A0A0A9F2J1"/>
<organism evidence="1">
    <name type="scientific">Arundo donax</name>
    <name type="common">Giant reed</name>
    <name type="synonym">Donax arundinaceus</name>
    <dbReference type="NCBI Taxonomy" id="35708"/>
    <lineage>
        <taxon>Eukaryota</taxon>
        <taxon>Viridiplantae</taxon>
        <taxon>Streptophyta</taxon>
        <taxon>Embryophyta</taxon>
        <taxon>Tracheophyta</taxon>
        <taxon>Spermatophyta</taxon>
        <taxon>Magnoliopsida</taxon>
        <taxon>Liliopsida</taxon>
        <taxon>Poales</taxon>
        <taxon>Poaceae</taxon>
        <taxon>PACMAD clade</taxon>
        <taxon>Arundinoideae</taxon>
        <taxon>Arundineae</taxon>
        <taxon>Arundo</taxon>
    </lineage>
</organism>
<proteinExistence type="predicted"/>
<sequence length="66" mass="7549">MENKLFLEVSVNKQSLSVFTCVTDHSSVLCFANCNAVRWWLSYRLSFHGCTSKPKSWLAEGNHLVK</sequence>
<accession>A0A0A9F2J1</accession>
<evidence type="ECO:0000313" key="1">
    <source>
        <dbReference type="EMBL" id="JAE06537.1"/>
    </source>
</evidence>
<name>A0A0A9F2J1_ARUDO</name>
<reference evidence="1" key="1">
    <citation type="submission" date="2014-09" db="EMBL/GenBank/DDBJ databases">
        <authorList>
            <person name="Magalhaes I.L.F."/>
            <person name="Oliveira U."/>
            <person name="Santos F.R."/>
            <person name="Vidigal T.H.D.A."/>
            <person name="Brescovit A.D."/>
            <person name="Santos A.J."/>
        </authorList>
    </citation>
    <scope>NUCLEOTIDE SEQUENCE</scope>
    <source>
        <tissue evidence="1">Shoot tissue taken approximately 20 cm above the soil surface</tissue>
    </source>
</reference>
<reference evidence="1" key="2">
    <citation type="journal article" date="2015" name="Data Brief">
        <title>Shoot transcriptome of the giant reed, Arundo donax.</title>
        <authorList>
            <person name="Barrero R.A."/>
            <person name="Guerrero F.D."/>
            <person name="Moolhuijzen P."/>
            <person name="Goolsby J.A."/>
            <person name="Tidwell J."/>
            <person name="Bellgard S.E."/>
            <person name="Bellgard M.I."/>
        </authorList>
    </citation>
    <scope>NUCLEOTIDE SEQUENCE</scope>
    <source>
        <tissue evidence="1">Shoot tissue taken approximately 20 cm above the soil surface</tissue>
    </source>
</reference>